<gene>
    <name evidence="4" type="ORF">HB662_10055</name>
</gene>
<dbReference type="InterPro" id="IPR003661">
    <property type="entry name" value="HisK_dim/P_dom"/>
</dbReference>
<dbReference type="InterPro" id="IPR036097">
    <property type="entry name" value="HisK_dim/P_sf"/>
</dbReference>
<evidence type="ECO:0000256" key="1">
    <source>
        <dbReference type="ARBA" id="ARBA00000085"/>
    </source>
</evidence>
<comment type="caution">
    <text evidence="4">The sequence shown here is derived from an EMBL/GenBank/DDBJ whole genome shotgun (WGS) entry which is preliminary data.</text>
</comment>
<dbReference type="EMBL" id="JAAVTX010000003">
    <property type="protein sequence ID" value="NKE45123.1"/>
    <property type="molecule type" value="Genomic_DNA"/>
</dbReference>
<evidence type="ECO:0000259" key="3">
    <source>
        <dbReference type="SMART" id="SM00388"/>
    </source>
</evidence>
<dbReference type="EC" id="2.7.13.3" evidence="2"/>
<dbReference type="SUPFAM" id="SSF55874">
    <property type="entry name" value="ATPase domain of HSP90 chaperone/DNA topoisomerase II/histidine kinase"/>
    <property type="match status" value="1"/>
</dbReference>
<name>A0ABX1EYF2_9PROT</name>
<keyword evidence="5" id="KW-1185">Reference proteome</keyword>
<reference evidence="4 5" key="1">
    <citation type="submission" date="2020-03" db="EMBL/GenBank/DDBJ databases">
        <title>Roseomonas selenitidurans sp. nov. isolated from soil.</title>
        <authorList>
            <person name="Liu H."/>
        </authorList>
    </citation>
    <scope>NUCLEOTIDE SEQUENCE [LARGE SCALE GENOMIC DNA]</scope>
    <source>
        <strain evidence="4 5">JCM 15073</strain>
    </source>
</reference>
<dbReference type="InterPro" id="IPR036890">
    <property type="entry name" value="HATPase_C_sf"/>
</dbReference>
<dbReference type="Gene3D" id="3.30.565.10">
    <property type="entry name" value="Histidine kinase-like ATPase, C-terminal domain"/>
    <property type="match status" value="1"/>
</dbReference>
<evidence type="ECO:0000313" key="4">
    <source>
        <dbReference type="EMBL" id="NKE45123.1"/>
    </source>
</evidence>
<accession>A0ABX1EYF2</accession>
<dbReference type="SMART" id="SM00388">
    <property type="entry name" value="HisKA"/>
    <property type="match status" value="1"/>
</dbReference>
<dbReference type="RefSeq" id="WP_168049605.1">
    <property type="nucleotide sequence ID" value="NZ_JAATJR010000003.1"/>
</dbReference>
<sequence length="208" mass="22520">MADDPTLSPPQDAPHPGPERLDRLRRVAPAVQHDINNAMMVLAANLDLLARSVGDAEGAPRRQLDRAVQASRRLEETMRGFLDCARRAAEEPAKVSPATVLRQVLPLLRVALGARLKVEATMPERLVEVRMDRAALELALLALAQDAAARMPQGSRLLVEVREAAAEVELALTLPQGAGEAALILLRGCCTRLEVLPDGCVLAWRKEG</sequence>
<evidence type="ECO:0000256" key="2">
    <source>
        <dbReference type="ARBA" id="ARBA00012438"/>
    </source>
</evidence>
<feature type="domain" description="Signal transduction histidine kinase dimerisation/phosphoacceptor" evidence="3">
    <location>
        <begin position="23"/>
        <end position="90"/>
    </location>
</feature>
<dbReference type="SUPFAM" id="SSF47384">
    <property type="entry name" value="Homodimeric domain of signal transducing histidine kinase"/>
    <property type="match status" value="1"/>
</dbReference>
<evidence type="ECO:0000313" key="5">
    <source>
        <dbReference type="Proteomes" id="UP000765160"/>
    </source>
</evidence>
<dbReference type="Proteomes" id="UP000765160">
    <property type="component" value="Unassembled WGS sequence"/>
</dbReference>
<organism evidence="4 5">
    <name type="scientific">Falsiroseomonas frigidaquae</name>
    <dbReference type="NCBI Taxonomy" id="487318"/>
    <lineage>
        <taxon>Bacteria</taxon>
        <taxon>Pseudomonadati</taxon>
        <taxon>Pseudomonadota</taxon>
        <taxon>Alphaproteobacteria</taxon>
        <taxon>Acetobacterales</taxon>
        <taxon>Roseomonadaceae</taxon>
        <taxon>Falsiroseomonas</taxon>
    </lineage>
</organism>
<comment type="catalytic activity">
    <reaction evidence="1">
        <text>ATP + protein L-histidine = ADP + protein N-phospho-L-histidine.</text>
        <dbReference type="EC" id="2.7.13.3"/>
    </reaction>
</comment>
<protein>
    <recommendedName>
        <fullName evidence="2">histidine kinase</fullName>
        <ecNumber evidence="2">2.7.13.3</ecNumber>
    </recommendedName>
</protein>
<proteinExistence type="predicted"/>